<dbReference type="EMBL" id="ML977315">
    <property type="protein sequence ID" value="KAF2119521.1"/>
    <property type="molecule type" value="Genomic_DNA"/>
</dbReference>
<dbReference type="PANTHER" id="PTHR40633">
    <property type="entry name" value="MATRIX PROTEIN, PUTATIVE (AFU_ORTHOLOGUE AFUA_8G05410)-RELATED"/>
    <property type="match status" value="1"/>
</dbReference>
<dbReference type="Proteomes" id="UP000799770">
    <property type="component" value="Unassembled WGS sequence"/>
</dbReference>
<name>A0A6A5ZMS6_9PLEO</name>
<keyword evidence="6" id="KW-1185">Reference proteome</keyword>
<dbReference type="Pfam" id="PF10342">
    <property type="entry name" value="Kre9_KNH"/>
    <property type="match status" value="1"/>
</dbReference>
<protein>
    <submittedName>
        <fullName evidence="5">Ser-Thr-rich glycosyl-phosphatidyl-inositol-anchored membrane family-domain-containing protein</fullName>
    </submittedName>
</protein>
<evidence type="ECO:0000256" key="1">
    <source>
        <dbReference type="ARBA" id="ARBA00022729"/>
    </source>
</evidence>
<sequence>MFGKFTVLAAIAGLAAAYHVPVGDTPVGNPISNPLNSIAPAGEPLTITWTPTTPNKVSLILLKGPSTNAVYYETIVESIDNTGSYTWTPETKLPGTTGNTGYGIQLIDDITGQYQYSTQFGIKNEAVVSSSSSAAGGYPVSTPVYSTPVYSAPASSAPTANSTVYYPTSVGTTSHYVASTGYPVSNSSIVYPTKSMTVPSSLKTTATPTAPSGTSAPSVSAPAGTGAASPLRAGLGLAGAMAAAVFVL</sequence>
<feature type="signal peptide" evidence="3">
    <location>
        <begin position="1"/>
        <end position="17"/>
    </location>
</feature>
<accession>A0A6A5ZMS6</accession>
<evidence type="ECO:0000313" key="5">
    <source>
        <dbReference type="EMBL" id="KAF2119521.1"/>
    </source>
</evidence>
<reference evidence="5" key="1">
    <citation type="journal article" date="2020" name="Stud. Mycol.">
        <title>101 Dothideomycetes genomes: a test case for predicting lifestyles and emergence of pathogens.</title>
        <authorList>
            <person name="Haridas S."/>
            <person name="Albert R."/>
            <person name="Binder M."/>
            <person name="Bloem J."/>
            <person name="Labutti K."/>
            <person name="Salamov A."/>
            <person name="Andreopoulos B."/>
            <person name="Baker S."/>
            <person name="Barry K."/>
            <person name="Bills G."/>
            <person name="Bluhm B."/>
            <person name="Cannon C."/>
            <person name="Castanera R."/>
            <person name="Culley D."/>
            <person name="Daum C."/>
            <person name="Ezra D."/>
            <person name="Gonzalez J."/>
            <person name="Henrissat B."/>
            <person name="Kuo A."/>
            <person name="Liang C."/>
            <person name="Lipzen A."/>
            <person name="Lutzoni F."/>
            <person name="Magnuson J."/>
            <person name="Mondo S."/>
            <person name="Nolan M."/>
            <person name="Ohm R."/>
            <person name="Pangilinan J."/>
            <person name="Park H.-J."/>
            <person name="Ramirez L."/>
            <person name="Alfaro M."/>
            <person name="Sun H."/>
            <person name="Tritt A."/>
            <person name="Yoshinaga Y."/>
            <person name="Zwiers L.-H."/>
            <person name="Turgeon B."/>
            <person name="Goodwin S."/>
            <person name="Spatafora J."/>
            <person name="Crous P."/>
            <person name="Grigoriev I."/>
        </authorList>
    </citation>
    <scope>NUCLEOTIDE SEQUENCE</scope>
    <source>
        <strain evidence="5">CBS 627.86</strain>
    </source>
</reference>
<dbReference type="AlphaFoldDB" id="A0A6A5ZMS6"/>
<dbReference type="InterPro" id="IPR018466">
    <property type="entry name" value="Kre9/Knh1-like_N"/>
</dbReference>
<keyword evidence="1 3" id="KW-0732">Signal</keyword>
<feature type="compositionally biased region" description="Low complexity" evidence="2">
    <location>
        <begin position="204"/>
        <end position="223"/>
    </location>
</feature>
<evidence type="ECO:0000259" key="4">
    <source>
        <dbReference type="Pfam" id="PF10342"/>
    </source>
</evidence>
<evidence type="ECO:0000256" key="3">
    <source>
        <dbReference type="SAM" id="SignalP"/>
    </source>
</evidence>
<gene>
    <name evidence="5" type="ORF">BDV96DRAFT_347943</name>
</gene>
<dbReference type="InterPro" id="IPR052982">
    <property type="entry name" value="SRP1/TIP1-like"/>
</dbReference>
<feature type="chain" id="PRO_5025410370" evidence="3">
    <location>
        <begin position="18"/>
        <end position="248"/>
    </location>
</feature>
<proteinExistence type="predicted"/>
<organism evidence="5 6">
    <name type="scientific">Lophiotrema nucula</name>
    <dbReference type="NCBI Taxonomy" id="690887"/>
    <lineage>
        <taxon>Eukaryota</taxon>
        <taxon>Fungi</taxon>
        <taxon>Dikarya</taxon>
        <taxon>Ascomycota</taxon>
        <taxon>Pezizomycotina</taxon>
        <taxon>Dothideomycetes</taxon>
        <taxon>Pleosporomycetidae</taxon>
        <taxon>Pleosporales</taxon>
        <taxon>Lophiotremataceae</taxon>
        <taxon>Lophiotrema</taxon>
    </lineage>
</organism>
<dbReference type="OrthoDB" id="4094614at2759"/>
<dbReference type="PANTHER" id="PTHR40633:SF1">
    <property type="entry name" value="GPI ANCHORED SERINE-THREONINE RICH PROTEIN (AFU_ORTHOLOGUE AFUA_1G03630)"/>
    <property type="match status" value="1"/>
</dbReference>
<feature type="region of interest" description="Disordered" evidence="2">
    <location>
        <begin position="200"/>
        <end position="223"/>
    </location>
</feature>
<evidence type="ECO:0000256" key="2">
    <source>
        <dbReference type="SAM" id="MobiDB-lite"/>
    </source>
</evidence>
<evidence type="ECO:0000313" key="6">
    <source>
        <dbReference type="Proteomes" id="UP000799770"/>
    </source>
</evidence>
<feature type="domain" description="Yeast cell wall synthesis Kre9/Knh1-like N-terminal" evidence="4">
    <location>
        <begin position="37"/>
        <end position="122"/>
    </location>
</feature>